<dbReference type="InterPro" id="IPR007842">
    <property type="entry name" value="HEPN_dom"/>
</dbReference>
<dbReference type="Gene3D" id="1.20.120.330">
    <property type="entry name" value="Nucleotidyltransferases domain 2"/>
    <property type="match status" value="1"/>
</dbReference>
<protein>
    <submittedName>
        <fullName evidence="3">HEPN domain-containing protein</fullName>
    </submittedName>
</protein>
<dbReference type="PANTHER" id="PTHR36565">
    <property type="entry name" value="UPF0332 PROTEIN TM_1000"/>
    <property type="match status" value="1"/>
</dbReference>
<evidence type="ECO:0000313" key="3">
    <source>
        <dbReference type="EMBL" id="MDN7025694.1"/>
    </source>
</evidence>
<organism evidence="3 4">
    <name type="scientific">Methanoculleus frigidifontis</name>
    <dbReference type="NCBI Taxonomy" id="2584085"/>
    <lineage>
        <taxon>Archaea</taxon>
        <taxon>Methanobacteriati</taxon>
        <taxon>Methanobacteriota</taxon>
        <taxon>Stenosarchaea group</taxon>
        <taxon>Methanomicrobia</taxon>
        <taxon>Methanomicrobiales</taxon>
        <taxon>Methanomicrobiaceae</taxon>
        <taxon>Methanoculleus</taxon>
    </lineage>
</organism>
<name>A0ABT8MCQ9_9EURY</name>
<reference evidence="3" key="1">
    <citation type="submission" date="2019-05" db="EMBL/GenBank/DDBJ databases">
        <title>Methanoculleus sp. FWC-SCC1, a methanogenic archaeon isolated from deep marine cold seep.</title>
        <authorList>
            <person name="Chen Y.-W."/>
            <person name="Chen S.-C."/>
            <person name="Teng N.-H."/>
            <person name="Lai M.-C."/>
        </authorList>
    </citation>
    <scope>NUCLEOTIDE SEQUENCE</scope>
    <source>
        <strain evidence="3">FWC-SCC1</strain>
    </source>
</reference>
<feature type="domain" description="HEPN" evidence="2">
    <location>
        <begin position="28"/>
        <end position="133"/>
    </location>
</feature>
<dbReference type="Proteomes" id="UP001168338">
    <property type="component" value="Unassembled WGS sequence"/>
</dbReference>
<accession>A0ABT8MCQ9</accession>
<evidence type="ECO:0000259" key="2">
    <source>
        <dbReference type="Pfam" id="PF05168"/>
    </source>
</evidence>
<dbReference type="EMBL" id="VCYH01000009">
    <property type="protein sequence ID" value="MDN7025694.1"/>
    <property type="molecule type" value="Genomic_DNA"/>
</dbReference>
<sequence length="162" mass="18963">MTKRRDFLSKLYRERKIRIVDPSTTVQEAYRSKSESYLISAKILLENGRLEETVSMAYYSMYYMLLALLFRTGIQCENHTGAMILLERLYGIDNSRIAAAKRDRVDKQYYVDFEITAEDVTESIEEAEVFCAELLNSMERLHQGEITRLRREALRLLEGQGE</sequence>
<dbReference type="InterPro" id="IPR052226">
    <property type="entry name" value="UPF0332_toxin"/>
</dbReference>
<comment type="caution">
    <text evidence="3">The sequence shown here is derived from an EMBL/GenBank/DDBJ whole genome shotgun (WGS) entry which is preliminary data.</text>
</comment>
<dbReference type="PANTHER" id="PTHR36565:SF1">
    <property type="entry name" value="UPF0332 PROTEIN TM_1000"/>
    <property type="match status" value="1"/>
</dbReference>
<proteinExistence type="inferred from homology"/>
<dbReference type="Pfam" id="PF05168">
    <property type="entry name" value="HEPN"/>
    <property type="match status" value="1"/>
</dbReference>
<evidence type="ECO:0000313" key="4">
    <source>
        <dbReference type="Proteomes" id="UP001168338"/>
    </source>
</evidence>
<comment type="similarity">
    <text evidence="1">Belongs to the UPF0332 family.</text>
</comment>
<gene>
    <name evidence="3" type="ORF">FGU65_12505</name>
</gene>
<evidence type="ECO:0000256" key="1">
    <source>
        <dbReference type="ARBA" id="ARBA00038248"/>
    </source>
</evidence>
<keyword evidence="4" id="KW-1185">Reference proteome</keyword>